<feature type="domain" description="DUF234" evidence="2">
    <location>
        <begin position="308"/>
        <end position="403"/>
    </location>
</feature>
<gene>
    <name evidence="3" type="ORF">PABY_00650</name>
</gene>
<sequence>MLRIPFVDRVRELQMLENEYRRPSFSLVVVYGRRRVGKTRLLREWLHGKPGVYYVAAELPYESLAREFSEAVGRQLGLYVTPSDVVAALEQLASRRERVVVVLDEFQYLVEAEPSLPSRLMRSIDSVLAESELKLVLSGSAVSFFEKRLLGYRAPLHGRRTGQLRLRPMRMLEAWGFTPKLGPVDALRVYTVAGGTPAYLAHVYGVASVREALERILVPGSPLLEEALSVLRQELREPGTYARLLAAVAAGYTEPAKAAQKAGIDPRNVHHYVEVLEELDILERVQPLGRRRGARLRFRDSYFQFYFGVLVGLQSLVEAGYTGEAVEEALRRLDDYAARVFERWVEESLPELYRSGAVPVKPVEHGPWWHRGMEIDLVVREPERRAAFVEAKWSRLSLRDVKRLVADLEAKARRTGLQEPENTYIVVARELVDAHGPITSLDEARVAVDFSRLAPVLRRLLDADGEGGRVPDVQV</sequence>
<dbReference type="InterPro" id="IPR027417">
    <property type="entry name" value="P-loop_NTPase"/>
</dbReference>
<dbReference type="EMBL" id="AP028907">
    <property type="protein sequence ID" value="BES80498.1"/>
    <property type="molecule type" value="Genomic_DNA"/>
</dbReference>
<dbReference type="InterPro" id="IPR004256">
    <property type="entry name" value="DUF234"/>
</dbReference>
<proteinExistence type="predicted"/>
<evidence type="ECO:0000313" key="3">
    <source>
        <dbReference type="EMBL" id="BES80498.1"/>
    </source>
</evidence>
<keyword evidence="4" id="KW-1185">Reference proteome</keyword>
<accession>A0ABN6ZQ46</accession>
<evidence type="ECO:0000313" key="4">
    <source>
        <dbReference type="Proteomes" id="UP001341135"/>
    </source>
</evidence>
<dbReference type="Proteomes" id="UP001341135">
    <property type="component" value="Chromosome"/>
</dbReference>
<evidence type="ECO:0000259" key="1">
    <source>
        <dbReference type="Pfam" id="PF01637"/>
    </source>
</evidence>
<reference evidence="3 4" key="1">
    <citation type="submission" date="2023-09" db="EMBL/GenBank/DDBJ databases">
        <title>Pyrofollis japonicus gen. nov. sp. nov., a novel member of the family Pyrodictiaceae isolated from the Iheya North hydrothermal field.</title>
        <authorList>
            <person name="Miyazaki U."/>
            <person name="Sanari M."/>
            <person name="Tame A."/>
            <person name="Kitajima M."/>
            <person name="Okamoto A."/>
            <person name="Sawayama S."/>
            <person name="Miyazaki J."/>
            <person name="Takai K."/>
            <person name="Nakagawa S."/>
        </authorList>
    </citation>
    <scope>NUCLEOTIDE SEQUENCE [LARGE SCALE GENOMIC DNA]</scope>
    <source>
        <strain evidence="3 4">AV2</strain>
    </source>
</reference>
<dbReference type="GeneID" id="89288090"/>
<name>A0ABN6ZQ46_9CREN</name>
<keyword evidence="3" id="KW-0547">Nucleotide-binding</keyword>
<dbReference type="GO" id="GO:0005524">
    <property type="term" value="F:ATP binding"/>
    <property type="evidence" value="ECO:0007669"/>
    <property type="project" value="UniProtKB-KW"/>
</dbReference>
<dbReference type="PANTHER" id="PTHR34704:SF1">
    <property type="entry name" value="ATPASE"/>
    <property type="match status" value="1"/>
</dbReference>
<dbReference type="InterPro" id="IPR011579">
    <property type="entry name" value="ATPase_dom"/>
</dbReference>
<dbReference type="Pfam" id="PF03008">
    <property type="entry name" value="DUF234"/>
    <property type="match status" value="1"/>
</dbReference>
<dbReference type="PANTHER" id="PTHR34704">
    <property type="entry name" value="ATPASE"/>
    <property type="match status" value="1"/>
</dbReference>
<keyword evidence="3" id="KW-0067">ATP-binding</keyword>
<feature type="domain" description="ATPase" evidence="1">
    <location>
        <begin position="6"/>
        <end position="202"/>
    </location>
</feature>
<organism evidence="3 4">
    <name type="scientific">Pyrodictium abyssi</name>
    <dbReference type="NCBI Taxonomy" id="54256"/>
    <lineage>
        <taxon>Archaea</taxon>
        <taxon>Thermoproteota</taxon>
        <taxon>Thermoprotei</taxon>
        <taxon>Desulfurococcales</taxon>
        <taxon>Pyrodictiaceae</taxon>
        <taxon>Pyrodictium</taxon>
    </lineage>
</organism>
<dbReference type="Pfam" id="PF01637">
    <property type="entry name" value="ATPase_2"/>
    <property type="match status" value="1"/>
</dbReference>
<dbReference type="Gene3D" id="3.40.50.300">
    <property type="entry name" value="P-loop containing nucleotide triphosphate hydrolases"/>
    <property type="match status" value="1"/>
</dbReference>
<dbReference type="RefSeq" id="WP_338250797.1">
    <property type="nucleotide sequence ID" value="NZ_AP028907.1"/>
</dbReference>
<evidence type="ECO:0000259" key="2">
    <source>
        <dbReference type="Pfam" id="PF03008"/>
    </source>
</evidence>
<protein>
    <submittedName>
        <fullName evidence="3">ATP-binding protein</fullName>
    </submittedName>
</protein>
<dbReference type="SUPFAM" id="SSF52540">
    <property type="entry name" value="P-loop containing nucleoside triphosphate hydrolases"/>
    <property type="match status" value="1"/>
</dbReference>